<dbReference type="SUPFAM" id="SSF55008">
    <property type="entry name" value="HMA, heavy metal-associated domain"/>
    <property type="match status" value="1"/>
</dbReference>
<dbReference type="GO" id="GO:0046872">
    <property type="term" value="F:metal ion binding"/>
    <property type="evidence" value="ECO:0007669"/>
    <property type="project" value="InterPro"/>
</dbReference>
<dbReference type="KEGG" id="tfr:BR63_01675"/>
<sequence>MSWYKETVDNLMEKRLFDPEASKMPSAKLYAQMRREFPVTITVTDMHNEQDKDKLTSALLALEGVTSAKPILHQKKLVVAFNPGQVSLQTITYTIAQLGYHYIQRS</sequence>
<name>A0A7G6DZ87_THEFR</name>
<dbReference type="EMBL" id="CP045798">
    <property type="protein sequence ID" value="QNB45141.1"/>
    <property type="molecule type" value="Genomic_DNA"/>
</dbReference>
<dbReference type="PROSITE" id="PS50846">
    <property type="entry name" value="HMA_2"/>
    <property type="match status" value="1"/>
</dbReference>
<evidence type="ECO:0000259" key="1">
    <source>
        <dbReference type="PROSITE" id="PS50846"/>
    </source>
</evidence>
<dbReference type="InterPro" id="IPR036163">
    <property type="entry name" value="HMA_dom_sf"/>
</dbReference>
<evidence type="ECO:0000313" key="2">
    <source>
        <dbReference type="EMBL" id="QNB45141.1"/>
    </source>
</evidence>
<dbReference type="RefSeq" id="WP_153802136.1">
    <property type="nucleotide sequence ID" value="NZ_CP045798.1"/>
</dbReference>
<evidence type="ECO:0000313" key="3">
    <source>
        <dbReference type="Proteomes" id="UP000515847"/>
    </source>
</evidence>
<feature type="domain" description="HMA" evidence="1">
    <location>
        <begin position="37"/>
        <end position="103"/>
    </location>
</feature>
<reference evidence="2 3" key="1">
    <citation type="journal article" date="2019" name="Front. Microbiol.">
        <title>Thermoanaerosceptrum fracticalcis gen. nov. sp. nov., a Novel Fumarate-Fermenting Microorganism From a Deep Fractured Carbonate Aquifer of the US Great Basin.</title>
        <authorList>
            <person name="Hamilton-Brehm S.D."/>
            <person name="Stewart L.E."/>
            <person name="Zavarin M."/>
            <person name="Caldwell M."/>
            <person name="Lawson P.A."/>
            <person name="Onstott T.C."/>
            <person name="Grzymski J."/>
            <person name="Neveux I."/>
            <person name="Lollar B.S."/>
            <person name="Russell C.E."/>
            <person name="Moser D.P."/>
        </authorList>
    </citation>
    <scope>NUCLEOTIDE SEQUENCE [LARGE SCALE GENOMIC DNA]</scope>
    <source>
        <strain evidence="2 3">DRI-13</strain>
    </source>
</reference>
<keyword evidence="3" id="KW-1185">Reference proteome</keyword>
<dbReference type="InterPro" id="IPR006121">
    <property type="entry name" value="HMA_dom"/>
</dbReference>
<dbReference type="Gene3D" id="3.30.70.100">
    <property type="match status" value="1"/>
</dbReference>
<gene>
    <name evidence="2" type="ORF">BR63_01675</name>
</gene>
<accession>A0A7G6DZ87</accession>
<protein>
    <recommendedName>
        <fullName evidence="1">HMA domain-containing protein</fullName>
    </recommendedName>
</protein>
<dbReference type="AlphaFoldDB" id="A0A7G6DZ87"/>
<organism evidence="2 3">
    <name type="scientific">Thermanaerosceptrum fracticalcis</name>
    <dbReference type="NCBI Taxonomy" id="1712410"/>
    <lineage>
        <taxon>Bacteria</taxon>
        <taxon>Bacillati</taxon>
        <taxon>Bacillota</taxon>
        <taxon>Clostridia</taxon>
        <taxon>Eubacteriales</taxon>
        <taxon>Peptococcaceae</taxon>
        <taxon>Thermanaerosceptrum</taxon>
    </lineage>
</organism>
<dbReference type="Proteomes" id="UP000515847">
    <property type="component" value="Chromosome"/>
</dbReference>
<proteinExistence type="predicted"/>